<feature type="domain" description="Dicarboxylate carrier MatC N-terminal" evidence="2">
    <location>
        <begin position="5"/>
        <end position="148"/>
    </location>
</feature>
<dbReference type="Proteomes" id="UP000779508">
    <property type="component" value="Unassembled WGS sequence"/>
</dbReference>
<feature type="transmembrane region" description="Helical" evidence="1">
    <location>
        <begin position="176"/>
        <end position="195"/>
    </location>
</feature>
<sequence>MENMGLISLILLFVVIVIGFLRKTNVGILAIAASLIVGRLAGIADKEIISGFSSSLFIMLAGVTYLFSIVNVNGTLELLAKKIVSVVGKRTWLIPIVVFVVGFIIPAVGPGAVPALAIMPAFSVPLALVIGVEPIMLGLIGVIGLFGGRMTAITPEGILIADLASKQGITGVIKPLLLNATFTSIILSVIIYVYYKGYKPKNQNILKASELPKFNKDQVITIIGVLAMLFIVLILKINVGLASFLIGSILMVLNVADEAQSIKNIPWSVILLITGVGLFMEIVVKLGGINILATALSSIMGPRTAGPIMGITGGMMSWFSSALGVVYPTLIPTVGTIIETVGGSITATELISTIGIAASVAGLSPASSGGALILAAIVANTECSKEEQNKIFVELFIWSIFSLALVAFIGLLGGYRIIK</sequence>
<keyword evidence="1" id="KW-0472">Membrane</keyword>
<feature type="transmembrane region" description="Helical" evidence="1">
    <location>
        <begin position="316"/>
        <end position="338"/>
    </location>
</feature>
<feature type="transmembrane region" description="Helical" evidence="1">
    <location>
        <begin position="391"/>
        <end position="415"/>
    </location>
</feature>
<gene>
    <name evidence="3" type="ORF">KQI88_02245</name>
</gene>
<feature type="transmembrane region" description="Helical" evidence="1">
    <location>
        <begin position="220"/>
        <end position="253"/>
    </location>
</feature>
<keyword evidence="1" id="KW-1133">Transmembrane helix</keyword>
<reference evidence="3 4" key="1">
    <citation type="submission" date="2021-06" db="EMBL/GenBank/DDBJ databases">
        <authorList>
            <person name="Sun Q."/>
            <person name="Li D."/>
        </authorList>
    </citation>
    <scope>NUCLEOTIDE SEQUENCE [LARGE SCALE GENOMIC DNA]</scope>
    <source>
        <strain evidence="3 4">MSJ-5</strain>
    </source>
</reference>
<comment type="caution">
    <text evidence="3">The sequence shown here is derived from an EMBL/GenBank/DDBJ whole genome shotgun (WGS) entry which is preliminary data.</text>
</comment>
<dbReference type="InterPro" id="IPR009827">
    <property type="entry name" value="MatC_N"/>
</dbReference>
<evidence type="ECO:0000313" key="3">
    <source>
        <dbReference type="EMBL" id="MBU5675237.1"/>
    </source>
</evidence>
<evidence type="ECO:0000259" key="2">
    <source>
        <dbReference type="Pfam" id="PF07158"/>
    </source>
</evidence>
<keyword evidence="4" id="KW-1185">Reference proteome</keyword>
<feature type="transmembrane region" description="Helical" evidence="1">
    <location>
        <begin position="265"/>
        <end position="296"/>
    </location>
</feature>
<feature type="transmembrane region" description="Helical" evidence="1">
    <location>
        <begin position="350"/>
        <end position="379"/>
    </location>
</feature>
<name>A0ABS6FYC6_9FIRM</name>
<feature type="transmembrane region" description="Helical" evidence="1">
    <location>
        <begin position="56"/>
        <end position="80"/>
    </location>
</feature>
<feature type="transmembrane region" description="Helical" evidence="1">
    <location>
        <begin position="124"/>
        <end position="146"/>
    </location>
</feature>
<organism evidence="3 4">
    <name type="scientific">Alkaliphilus flagellatus</name>
    <dbReference type="NCBI Taxonomy" id="2841507"/>
    <lineage>
        <taxon>Bacteria</taxon>
        <taxon>Bacillati</taxon>
        <taxon>Bacillota</taxon>
        <taxon>Clostridia</taxon>
        <taxon>Peptostreptococcales</taxon>
        <taxon>Natronincolaceae</taxon>
        <taxon>Alkaliphilus</taxon>
    </lineage>
</organism>
<feature type="transmembrane region" description="Helical" evidence="1">
    <location>
        <begin position="26"/>
        <end position="44"/>
    </location>
</feature>
<evidence type="ECO:0000256" key="1">
    <source>
        <dbReference type="SAM" id="Phobius"/>
    </source>
</evidence>
<accession>A0ABS6FYC6</accession>
<keyword evidence="1" id="KW-0812">Transmembrane</keyword>
<dbReference type="Pfam" id="PF07158">
    <property type="entry name" value="MatC_N"/>
    <property type="match status" value="1"/>
</dbReference>
<evidence type="ECO:0000313" key="4">
    <source>
        <dbReference type="Proteomes" id="UP000779508"/>
    </source>
</evidence>
<feature type="transmembrane region" description="Helical" evidence="1">
    <location>
        <begin position="6"/>
        <end position="21"/>
    </location>
</feature>
<proteinExistence type="predicted"/>
<dbReference type="EMBL" id="JAHLQK010000001">
    <property type="protein sequence ID" value="MBU5675237.1"/>
    <property type="molecule type" value="Genomic_DNA"/>
</dbReference>
<feature type="transmembrane region" description="Helical" evidence="1">
    <location>
        <begin position="92"/>
        <end position="118"/>
    </location>
</feature>
<protein>
    <recommendedName>
        <fullName evidence="2">Dicarboxylate carrier MatC N-terminal domain-containing protein</fullName>
    </recommendedName>
</protein>